<evidence type="ECO:0000256" key="2">
    <source>
        <dbReference type="SAM" id="MobiDB-lite"/>
    </source>
</evidence>
<feature type="coiled-coil region" evidence="1">
    <location>
        <begin position="1008"/>
        <end position="1042"/>
    </location>
</feature>
<feature type="region of interest" description="Disordered" evidence="2">
    <location>
        <begin position="1392"/>
        <end position="1444"/>
    </location>
</feature>
<proteinExistence type="predicted"/>
<name>A0A8S5VDW8_9CAUD</name>
<sequence length="1583" mass="172571">MILTFFSADKYGIKSDMFASIQREWATLEKVFKAYTASLNGAKFSISDFNTALAQSKAKAEQEGEAVEGLTLKMVALRAGAMLLNVALNAVVSTVANFVITKFNEWRTAIETNAQKSKELSSSMTDLISQYKELGDKSGWDTDDFAQAKDLNAEILDLLKNQSAEMDEKLRKLDLENGKYQEQIDLLNELSISTLTQNKADQGKLLEQTAKGKSSGQYVIGDSSDTDMANALGGKFGGSLDSNTGVFNFGGFDPNDADSILAYYDKLSNALDYLGSNYDSATLEASSLYNQLKSEKNAIEDQANAYRSSSDTLKEVIAAQKLSSTSSKRSEEDIKAVIDALEGLKGAYGGVTSGNLVSFLNGDKKLGGTYADALNQLKEVMLNLGFEDNTSDAQAFVDVLVQLGIVSSSSASKVDGLSESTSAAADQLKEATGGLDKIQSAYSTLSDVVDEYNENGYLTVSTLTDLINLGPEYYDCLVNESGQLAINTENINTMADAYYKMAKAALYAQAIESLNANTNTYANASKFLSQAQQEVKDMKSLLYTEGQRLIDEGGLSGDALTTQVQAQQRIINTYSAMMDLLDKTHAQSAENQFRNPKDKNSNKSSGSKDNEDKMTDAVSAWKTLSAAMEEYNQYGNLCISTLNDLLGLEDDYTSLLTEQNGKMSINTTEFKNLMFAQIAQANATDESGKSAAELKRILQYVDENVKGDTISFEQLTDAIEGYGTAMDKAKQKTDAIKSAFSGLSEVMNNKTDRNNPFGLLDSDDVEKQHEALLQLAKNTDVFKSEAYNPETGEVDFNSDAFKKSVIGYLNSMADAAAKTGGAGAKAIEKNWRDAAKAIADGKISVEEFYNGLGYSLEKATKEIDDFQSGFSDITDIVDEYNLYGGLSIDNYQKLMALSPEYLSCLKLEGDQLVFNEAAYKQLLIDKLNEMITTYEQTDATKALADRLRELRDGLLNSKTGFKDAKDAAEEFKSAMSDLKEILSSVLSIFEKFNDNSNNDLKIWGDVMNKVIDKRIEALNKQKEALEENNEATERAIELSKAQDALARAQQQRTTRVYTENGYEWQANAEDVRTAREDLADKQREWNKKDAEKAIDDQIKKYNEFKGKLSEVMDDIGKSWKDYQKELEYTAQIQKMSLSDMEGSLDSYHNKIIASLNTGSAITSIQNLITNLESLINTLTKVNSLYYAIKTGEYKDLGTKGLWNTIKGFFNKGGEEAAAESGKTVETFFEKLSSKVQTSGNGLIDKFKGIWEVIKAGAQNTFRGSGGGIVSTVIDGFKTISNAVSKSKVGSTLIKGAGKLVTGAGGLIKSAVGAIGAAGASAIPVVGAVAATAGLAIYGTAKNYKHQKEIWSNKEDGFGKKAIKSVATFIWDTSPIGAVVNLCKDIFGKSKETAENTKDTANSSSETAENTKKATGITNLTINATQGTIGEENKTEENAPEEKKQSAWDKFWGSKFWFWNWGKKASGDKKIKHSGTYNVDEVGPEMLVRQPASGRYTYLETGDGVIPADITSRLFEMGGNPDKWFSDQLAKHGSASMIQSRSSGGISLSIGDVNVNNPVGDSDALARELVNRLPNKVVQELNRR</sequence>
<evidence type="ECO:0000313" key="3">
    <source>
        <dbReference type="EMBL" id="DAG04819.1"/>
    </source>
</evidence>
<evidence type="ECO:0000256" key="1">
    <source>
        <dbReference type="SAM" id="Coils"/>
    </source>
</evidence>
<protein>
    <recommendedName>
        <fullName evidence="4">Tail tape measure protein</fullName>
    </recommendedName>
</protein>
<feature type="region of interest" description="Disordered" evidence="2">
    <location>
        <begin position="589"/>
        <end position="614"/>
    </location>
</feature>
<evidence type="ECO:0008006" key="4">
    <source>
        <dbReference type="Google" id="ProtNLM"/>
    </source>
</evidence>
<reference evidence="3" key="1">
    <citation type="journal article" date="2021" name="Proc. Natl. Acad. Sci. U.S.A.">
        <title>A Catalog of Tens of Thousands of Viruses from Human Metagenomes Reveals Hidden Associations with Chronic Diseases.</title>
        <authorList>
            <person name="Tisza M.J."/>
            <person name="Buck C.B."/>
        </authorList>
    </citation>
    <scope>NUCLEOTIDE SEQUENCE</scope>
    <source>
        <strain evidence="3">CtGa111</strain>
    </source>
</reference>
<feature type="compositionally biased region" description="Basic and acidic residues" evidence="2">
    <location>
        <begin position="595"/>
        <end position="614"/>
    </location>
</feature>
<dbReference type="EMBL" id="BK016245">
    <property type="protein sequence ID" value="DAG04819.1"/>
    <property type="molecule type" value="Genomic_DNA"/>
</dbReference>
<feature type="coiled-coil region" evidence="1">
    <location>
        <begin position="156"/>
        <end position="190"/>
    </location>
</feature>
<feature type="compositionally biased region" description="Basic and acidic residues" evidence="2">
    <location>
        <begin position="1430"/>
        <end position="1444"/>
    </location>
</feature>
<organism evidence="3">
    <name type="scientific">Siphoviridae sp. ctGa111</name>
    <dbReference type="NCBI Taxonomy" id="2825413"/>
    <lineage>
        <taxon>Viruses</taxon>
        <taxon>Duplodnaviria</taxon>
        <taxon>Heunggongvirae</taxon>
        <taxon>Uroviricota</taxon>
        <taxon>Caudoviricetes</taxon>
    </lineage>
</organism>
<accession>A0A8S5VDW8</accession>
<feature type="compositionally biased region" description="Polar residues" evidence="2">
    <location>
        <begin position="1398"/>
        <end position="1407"/>
    </location>
</feature>
<keyword evidence="1" id="KW-0175">Coiled coil</keyword>
<feature type="compositionally biased region" description="Polar residues" evidence="2">
    <location>
        <begin position="1415"/>
        <end position="1427"/>
    </location>
</feature>